<dbReference type="Pfam" id="PF04592">
    <property type="entry name" value="SelP_N"/>
    <property type="match status" value="1"/>
</dbReference>
<dbReference type="GO" id="GO:0001887">
    <property type="term" value="P:selenium compound metabolic process"/>
    <property type="evidence" value="ECO:0007669"/>
    <property type="project" value="TreeGrafter"/>
</dbReference>
<dbReference type="GO" id="GO:0008430">
    <property type="term" value="F:selenium binding"/>
    <property type="evidence" value="ECO:0007669"/>
    <property type="project" value="InterPro"/>
</dbReference>
<organism evidence="8 9">
    <name type="scientific">Pinctada imbricata</name>
    <name type="common">Atlantic pearl-oyster</name>
    <name type="synonym">Pinctada martensii</name>
    <dbReference type="NCBI Taxonomy" id="66713"/>
    <lineage>
        <taxon>Eukaryota</taxon>
        <taxon>Metazoa</taxon>
        <taxon>Spiralia</taxon>
        <taxon>Lophotrochozoa</taxon>
        <taxon>Mollusca</taxon>
        <taxon>Bivalvia</taxon>
        <taxon>Autobranchia</taxon>
        <taxon>Pteriomorphia</taxon>
        <taxon>Pterioida</taxon>
        <taxon>Pterioidea</taxon>
        <taxon>Pteriidae</taxon>
        <taxon>Pinctada</taxon>
    </lineage>
</organism>
<dbReference type="GO" id="GO:0005576">
    <property type="term" value="C:extracellular region"/>
    <property type="evidence" value="ECO:0007669"/>
    <property type="project" value="UniProtKB-SubCell"/>
</dbReference>
<keyword evidence="3 6" id="KW-0732">Signal</keyword>
<accession>A0AA89C1T6</accession>
<evidence type="ECO:0000256" key="5">
    <source>
        <dbReference type="ARBA" id="ARBA00023180"/>
    </source>
</evidence>
<evidence type="ECO:0000256" key="1">
    <source>
        <dbReference type="ARBA" id="ARBA00004613"/>
    </source>
</evidence>
<keyword evidence="2" id="KW-0964">Secreted</keyword>
<name>A0AA89C1T6_PINIB</name>
<comment type="caution">
    <text evidence="8">The sequence shown here is derived from an EMBL/GenBank/DDBJ whole genome shotgun (WGS) entry which is preliminary data.</text>
</comment>
<comment type="subcellular location">
    <subcellularLocation>
        <location evidence="1">Secreted</location>
    </subcellularLocation>
</comment>
<evidence type="ECO:0000256" key="6">
    <source>
        <dbReference type="SAM" id="SignalP"/>
    </source>
</evidence>
<feature type="signal peptide" evidence="6">
    <location>
        <begin position="1"/>
        <end position="22"/>
    </location>
</feature>
<protein>
    <recommendedName>
        <fullName evidence="7">Selenoprotein P N-terminal domain-containing protein</fullName>
    </recommendedName>
</protein>
<reference evidence="8" key="1">
    <citation type="submission" date="2019-08" db="EMBL/GenBank/DDBJ databases">
        <title>The improved chromosome-level genome for the pearl oyster Pinctada fucata martensii using PacBio sequencing and Hi-C.</title>
        <authorList>
            <person name="Zheng Z."/>
        </authorList>
    </citation>
    <scope>NUCLEOTIDE SEQUENCE</scope>
    <source>
        <strain evidence="8">ZZ-2019</strain>
        <tissue evidence="8">Adductor muscle</tissue>
    </source>
</reference>
<dbReference type="InterPro" id="IPR007671">
    <property type="entry name" value="Selenoprotein-P_N"/>
</dbReference>
<evidence type="ECO:0000313" key="9">
    <source>
        <dbReference type="Proteomes" id="UP001186944"/>
    </source>
</evidence>
<dbReference type="InterPro" id="IPR037941">
    <property type="entry name" value="SeP"/>
</dbReference>
<feature type="domain" description="Selenoprotein P N-terminal" evidence="7">
    <location>
        <begin position="40"/>
        <end position="205"/>
    </location>
</feature>
<keyword evidence="4" id="KW-0712">Selenocysteine</keyword>
<sequence length="211" mass="24632">MRGPGHLLVVWLAAAVFIAASGQKCELPPTWRAEDNSAPILEELRNEYAKEGKNDIKFIIVNKEGAERHIRKISKHVSFPVYQDNKDRGIWKKLKGKKDDIFVYDRCGRLVFPVLSPMSLLGDKLLQWAIKSTYNRNYCRCHLHRRRSRRNRRSVNNAIAMANQRNHRGSSVISMGRRRNSVRHINRTPKCFASTCRNHNQHHRHLLIHKL</sequence>
<gene>
    <name evidence="8" type="ORF">FSP39_017667</name>
</gene>
<keyword evidence="9" id="KW-1185">Reference proteome</keyword>
<proteinExistence type="predicted"/>
<evidence type="ECO:0000259" key="7">
    <source>
        <dbReference type="Pfam" id="PF04592"/>
    </source>
</evidence>
<keyword evidence="5" id="KW-0325">Glycoprotein</keyword>
<evidence type="ECO:0000256" key="2">
    <source>
        <dbReference type="ARBA" id="ARBA00022525"/>
    </source>
</evidence>
<dbReference type="PANTHER" id="PTHR10105">
    <property type="entry name" value="SELENOPROTEIN P"/>
    <property type="match status" value="1"/>
</dbReference>
<evidence type="ECO:0000256" key="3">
    <source>
        <dbReference type="ARBA" id="ARBA00022729"/>
    </source>
</evidence>
<evidence type="ECO:0000313" key="8">
    <source>
        <dbReference type="EMBL" id="KAK3091167.1"/>
    </source>
</evidence>
<feature type="chain" id="PRO_5041685088" description="Selenoprotein P N-terminal domain-containing protein" evidence="6">
    <location>
        <begin position="23"/>
        <end position="211"/>
    </location>
</feature>
<dbReference type="AlphaFoldDB" id="A0AA89C1T6"/>
<dbReference type="EMBL" id="VSWD01000010">
    <property type="protein sequence ID" value="KAK3091167.1"/>
    <property type="molecule type" value="Genomic_DNA"/>
</dbReference>
<evidence type="ECO:0000256" key="4">
    <source>
        <dbReference type="ARBA" id="ARBA00022933"/>
    </source>
</evidence>
<dbReference type="PANTHER" id="PTHR10105:SF2">
    <property type="entry name" value="AGAP003297-PA"/>
    <property type="match status" value="1"/>
</dbReference>
<dbReference type="Proteomes" id="UP001186944">
    <property type="component" value="Unassembled WGS sequence"/>
</dbReference>